<feature type="transmembrane region" description="Helical" evidence="1">
    <location>
        <begin position="18"/>
        <end position="40"/>
    </location>
</feature>
<protein>
    <submittedName>
        <fullName evidence="2">Uncharacterized protein</fullName>
    </submittedName>
</protein>
<accession>A0A1H4XTL6</accession>
<feature type="transmembrane region" description="Helical" evidence="1">
    <location>
        <begin position="52"/>
        <end position="72"/>
    </location>
</feature>
<dbReference type="AlphaFoldDB" id="A0A1H4XTL6"/>
<name>A0A1H4XTL6_9BRAD</name>
<dbReference type="RefSeq" id="WP_092117472.1">
    <property type="nucleotide sequence ID" value="NZ_FNTH01000001.1"/>
</dbReference>
<keyword evidence="1" id="KW-1133">Transmembrane helix</keyword>
<dbReference type="EMBL" id="FNTH01000001">
    <property type="protein sequence ID" value="SED08865.1"/>
    <property type="molecule type" value="Genomic_DNA"/>
</dbReference>
<dbReference type="Proteomes" id="UP000198992">
    <property type="component" value="Unassembled WGS sequence"/>
</dbReference>
<organism evidence="2 3">
    <name type="scientific">Bradyrhizobium erythrophlei</name>
    <dbReference type="NCBI Taxonomy" id="1437360"/>
    <lineage>
        <taxon>Bacteria</taxon>
        <taxon>Pseudomonadati</taxon>
        <taxon>Pseudomonadota</taxon>
        <taxon>Alphaproteobacteria</taxon>
        <taxon>Hyphomicrobiales</taxon>
        <taxon>Nitrobacteraceae</taxon>
        <taxon>Bradyrhizobium</taxon>
    </lineage>
</organism>
<keyword evidence="1" id="KW-0472">Membrane</keyword>
<evidence type="ECO:0000313" key="2">
    <source>
        <dbReference type="EMBL" id="SED08865.1"/>
    </source>
</evidence>
<evidence type="ECO:0000256" key="1">
    <source>
        <dbReference type="SAM" id="Phobius"/>
    </source>
</evidence>
<keyword evidence="1" id="KW-0812">Transmembrane</keyword>
<sequence length="128" mass="13618">MNAIAAPKSSAQNRLEGFALTAILQGLPTFAAAVLVLKITGAPEIVGERYGAAIYVVLASLVYAAITPWLAAKFPQRFVHIHAPMFFDASLSFSEKIAQWRSQPGVSLQLMTTVIMMSLLAVAVVSVG</sequence>
<gene>
    <name evidence="2" type="ORF">SAMN05444164_3651</name>
</gene>
<feature type="transmembrane region" description="Helical" evidence="1">
    <location>
        <begin position="106"/>
        <end position="127"/>
    </location>
</feature>
<dbReference type="OrthoDB" id="8251224at2"/>
<proteinExistence type="predicted"/>
<evidence type="ECO:0000313" key="3">
    <source>
        <dbReference type="Proteomes" id="UP000198992"/>
    </source>
</evidence>
<reference evidence="2 3" key="1">
    <citation type="submission" date="2016-10" db="EMBL/GenBank/DDBJ databases">
        <authorList>
            <person name="de Groot N.N."/>
        </authorList>
    </citation>
    <scope>NUCLEOTIDE SEQUENCE [LARGE SCALE GENOMIC DNA]</scope>
    <source>
        <strain evidence="2 3">MT12</strain>
    </source>
</reference>